<proteinExistence type="predicted"/>
<feature type="region of interest" description="Disordered" evidence="1">
    <location>
        <begin position="122"/>
        <end position="145"/>
    </location>
</feature>
<reference evidence="3" key="1">
    <citation type="submission" date="2022-10" db="EMBL/GenBank/DDBJ databases">
        <title>The complete genomes of actinobacterial strains from the NBC collection.</title>
        <authorList>
            <person name="Joergensen T.S."/>
            <person name="Alvarez Arevalo M."/>
            <person name="Sterndorff E.B."/>
            <person name="Faurdal D."/>
            <person name="Vuksanovic O."/>
            <person name="Mourched A.-S."/>
            <person name="Charusanti P."/>
            <person name="Shaw S."/>
            <person name="Blin K."/>
            <person name="Weber T."/>
        </authorList>
    </citation>
    <scope>NUCLEOTIDE SEQUENCE</scope>
    <source>
        <strain evidence="3">NBC_00093</strain>
    </source>
</reference>
<feature type="domain" description="ParB-like N-terminal" evidence="2">
    <location>
        <begin position="1"/>
        <end position="76"/>
    </location>
</feature>
<protein>
    <recommendedName>
        <fullName evidence="2">ParB-like N-terminal domain-containing protein</fullName>
    </recommendedName>
</protein>
<dbReference type="EMBL" id="CP108222">
    <property type="protein sequence ID" value="WTT18101.1"/>
    <property type="molecule type" value="Genomic_DNA"/>
</dbReference>
<dbReference type="AlphaFoldDB" id="A0AAU2A099"/>
<name>A0AAU2A099_9ACTN</name>
<evidence type="ECO:0000256" key="1">
    <source>
        <dbReference type="SAM" id="MobiDB-lite"/>
    </source>
</evidence>
<dbReference type="SUPFAM" id="SSF110849">
    <property type="entry name" value="ParB/Sulfiredoxin"/>
    <property type="match status" value="1"/>
</dbReference>
<feature type="region of interest" description="Disordered" evidence="1">
    <location>
        <begin position="219"/>
        <end position="238"/>
    </location>
</feature>
<dbReference type="InterPro" id="IPR003115">
    <property type="entry name" value="ParB_N"/>
</dbReference>
<dbReference type="SMART" id="SM00470">
    <property type="entry name" value="ParB"/>
    <property type="match status" value="1"/>
</dbReference>
<evidence type="ECO:0000313" key="3">
    <source>
        <dbReference type="EMBL" id="WTT18101.1"/>
    </source>
</evidence>
<evidence type="ECO:0000259" key="2">
    <source>
        <dbReference type="SMART" id="SM00470"/>
    </source>
</evidence>
<sequence length="308" mass="33309">MPADSPRAGDIDLAYARSLSEVRDLPPILVCRRSLRVIDGMHRLTAATLAGRADIDVRYFDGDEKQAFVEAVQSNLHRGRRLNQRERLAAARRILATYPRWSNRAVAQAAGLSTKTVAAVRRRATGEEPQSNTRVGRDGRARPVDPTIGRRRAATYLREHPDASLRQIAGAAGISVGTARDVRARVQRGEDPVGRRAAAAAAAVRDEPVALTAVERNGRLREPARPRTPTGPAPGKDPLAVLARDPTLRFSASGRQLLRLLDNRALLGAGGDALLAAVPPHSRAALTVAVHQHIDIWLAFVDILDRAG</sequence>
<accession>A0AAU2A099</accession>
<gene>
    <name evidence="3" type="ORF">OHA22_22460</name>
</gene>
<organism evidence="3">
    <name type="scientific">Streptomyces sp. NBC_00093</name>
    <dbReference type="NCBI Taxonomy" id="2975649"/>
    <lineage>
        <taxon>Bacteria</taxon>
        <taxon>Bacillati</taxon>
        <taxon>Actinomycetota</taxon>
        <taxon>Actinomycetes</taxon>
        <taxon>Kitasatosporales</taxon>
        <taxon>Streptomycetaceae</taxon>
        <taxon>Streptomyces</taxon>
    </lineage>
</organism>
<dbReference type="InterPro" id="IPR036086">
    <property type="entry name" value="ParB/Sulfiredoxin_sf"/>
</dbReference>
<dbReference type="Gene3D" id="3.90.1530.10">
    <property type="entry name" value="Conserved hypothetical protein from pyrococcus furiosus pfu- 392566-001, ParB domain"/>
    <property type="match status" value="1"/>
</dbReference>